<feature type="region of interest" description="Disordered" evidence="1">
    <location>
        <begin position="1"/>
        <end position="90"/>
    </location>
</feature>
<reference evidence="2 3" key="1">
    <citation type="submission" date="2019-01" db="EMBL/GenBank/DDBJ databases">
        <title>Draft genome sequences of three monokaryotic isolates of the white-rot basidiomycete fungus Dichomitus squalens.</title>
        <authorList>
            <consortium name="DOE Joint Genome Institute"/>
            <person name="Lopez S.C."/>
            <person name="Andreopoulos B."/>
            <person name="Pangilinan J."/>
            <person name="Lipzen A."/>
            <person name="Riley R."/>
            <person name="Ahrendt S."/>
            <person name="Ng V."/>
            <person name="Barry K."/>
            <person name="Daum C."/>
            <person name="Grigoriev I.V."/>
            <person name="Hilden K.S."/>
            <person name="Makela M.R."/>
            <person name="de Vries R.P."/>
        </authorList>
    </citation>
    <scope>NUCLEOTIDE SEQUENCE [LARGE SCALE GENOMIC DNA]</scope>
    <source>
        <strain evidence="2 3">CBS 464.89</strain>
    </source>
</reference>
<protein>
    <submittedName>
        <fullName evidence="2">Uncharacterized protein</fullName>
    </submittedName>
</protein>
<feature type="region of interest" description="Disordered" evidence="1">
    <location>
        <begin position="141"/>
        <end position="160"/>
    </location>
</feature>
<keyword evidence="3" id="KW-1185">Reference proteome</keyword>
<accession>A0A4Q9NU61</accession>
<gene>
    <name evidence="2" type="ORF">BD310DRAFT_195543</name>
</gene>
<feature type="compositionally biased region" description="Basic and acidic residues" evidence="1">
    <location>
        <begin position="66"/>
        <end position="79"/>
    </location>
</feature>
<evidence type="ECO:0000256" key="1">
    <source>
        <dbReference type="SAM" id="MobiDB-lite"/>
    </source>
</evidence>
<dbReference type="Proteomes" id="UP000292082">
    <property type="component" value="Unassembled WGS sequence"/>
</dbReference>
<organism evidence="2 3">
    <name type="scientific">Dichomitus squalens</name>
    <dbReference type="NCBI Taxonomy" id="114155"/>
    <lineage>
        <taxon>Eukaryota</taxon>
        <taxon>Fungi</taxon>
        <taxon>Dikarya</taxon>
        <taxon>Basidiomycota</taxon>
        <taxon>Agaricomycotina</taxon>
        <taxon>Agaricomycetes</taxon>
        <taxon>Polyporales</taxon>
        <taxon>Polyporaceae</taxon>
        <taxon>Dichomitus</taxon>
    </lineage>
</organism>
<dbReference type="AlphaFoldDB" id="A0A4Q9NU61"/>
<dbReference type="EMBL" id="ML145098">
    <property type="protein sequence ID" value="TBU61445.1"/>
    <property type="molecule type" value="Genomic_DNA"/>
</dbReference>
<evidence type="ECO:0000313" key="2">
    <source>
        <dbReference type="EMBL" id="TBU61445.1"/>
    </source>
</evidence>
<proteinExistence type="predicted"/>
<sequence>MRRGTEAGRGPTVPRQRHIECTVGRAVPSGGSCTRRRARVPEIRGAKPISEAIIHRRHEAASSSADADHPARDDRRTEAEQTAAGAPVQGCELEPAGLVLEHCRQVARREVGMREEPRRARAGCSAPRKRRRCGVHHRRTWFGFSNHPPLPPPSVKLSSK</sequence>
<name>A0A4Q9NU61_9APHY</name>
<evidence type="ECO:0000313" key="3">
    <source>
        <dbReference type="Proteomes" id="UP000292082"/>
    </source>
</evidence>